<keyword evidence="2" id="KW-0460">Magnesium</keyword>
<dbReference type="EC" id="4.2.3.-" evidence="2"/>
<keyword evidence="1 2" id="KW-0456">Lyase</keyword>
<evidence type="ECO:0000256" key="1">
    <source>
        <dbReference type="ARBA" id="ARBA00023239"/>
    </source>
</evidence>
<comment type="cofactor">
    <cofactor evidence="2">
        <name>Mg(2+)</name>
        <dbReference type="ChEBI" id="CHEBI:18420"/>
    </cofactor>
</comment>
<dbReference type="AlphaFoldDB" id="K0ES71"/>
<dbReference type="SFLD" id="SFLDS00005">
    <property type="entry name" value="Isoprenoid_Synthase_Type_I"/>
    <property type="match status" value="1"/>
</dbReference>
<comment type="similarity">
    <text evidence="2">Belongs to the terpene synthase family.</text>
</comment>
<dbReference type="STRING" id="1133849.O3I_008535"/>
<protein>
    <recommendedName>
        <fullName evidence="2">Terpene synthase</fullName>
        <ecNumber evidence="2">4.2.3.-</ecNumber>
    </recommendedName>
</protein>
<sequence>MSVDAGQAVEGLRIPFPSARNPRTELVRKPHRDWIDTMGIAPAATADIGADLPLIIGRLYPHAGVDDLALVTDWNCWGFLYDDEFNGRLGTLPGAVAASVEGMIEIICAPATFQEASEVPLTRALADMMRRFRGSASAIWFHRFSEHFAAGLTGFAHHAAARATGGSTSIEDYLAHRRLDIVSDPLLDFIELTDDCELSPVVHTSPEMLRLRRAALDIIIMINDVFSYEKELRCGDTENAVAVLERSTGLTHEDATARAIEIANQNILVLVEATETLPAALRKLDADLDQIDRALRFLTGIQTVVKATYDIHLESARYTAG</sequence>
<dbReference type="EMBL" id="CP003876">
    <property type="protein sequence ID" value="AFT99669.1"/>
    <property type="molecule type" value="Genomic_DNA"/>
</dbReference>
<proteinExistence type="inferred from homology"/>
<dbReference type="Proteomes" id="UP000006304">
    <property type="component" value="Chromosome"/>
</dbReference>
<reference evidence="3 4" key="1">
    <citation type="journal article" date="2012" name="J. Bacteriol.">
        <title>Complete genome sequence of Nocardia brasiliensis HUJEG-1.</title>
        <authorList>
            <person name="Vera-Cabrera L."/>
            <person name="Ortiz-Lopez R."/>
            <person name="Elizondo-Gonzalez R."/>
            <person name="Perez-Maya A.A."/>
            <person name="Ocampo-Candiani J."/>
        </authorList>
    </citation>
    <scope>NUCLEOTIDE SEQUENCE [LARGE SCALE GENOMIC DNA]</scope>
    <source>
        <strain evidence="4">ATCC 700358</strain>
    </source>
</reference>
<organism evidence="3 4">
    <name type="scientific">Nocardia brasiliensis (strain ATCC 700358 / HUJEG-1)</name>
    <dbReference type="NCBI Taxonomy" id="1133849"/>
    <lineage>
        <taxon>Bacteria</taxon>
        <taxon>Bacillati</taxon>
        <taxon>Actinomycetota</taxon>
        <taxon>Actinomycetes</taxon>
        <taxon>Mycobacteriales</taxon>
        <taxon>Nocardiaceae</taxon>
        <taxon>Nocardia</taxon>
    </lineage>
</organism>
<evidence type="ECO:0000313" key="3">
    <source>
        <dbReference type="EMBL" id="AFT99669.1"/>
    </source>
</evidence>
<gene>
    <name evidence="3" type="ORF">O3I_008535</name>
</gene>
<dbReference type="PANTHER" id="PTHR35201">
    <property type="entry name" value="TERPENE SYNTHASE"/>
    <property type="match status" value="1"/>
</dbReference>
<dbReference type="SUPFAM" id="SSF48576">
    <property type="entry name" value="Terpenoid synthases"/>
    <property type="match status" value="1"/>
</dbReference>
<keyword evidence="2" id="KW-0479">Metal-binding</keyword>
<dbReference type="RefSeq" id="WP_014982525.1">
    <property type="nucleotide sequence ID" value="NC_018681.1"/>
</dbReference>
<evidence type="ECO:0000313" key="4">
    <source>
        <dbReference type="Proteomes" id="UP000006304"/>
    </source>
</evidence>
<dbReference type="KEGG" id="nbr:O3I_008535"/>
<dbReference type="GO" id="GO:0046872">
    <property type="term" value="F:metal ion binding"/>
    <property type="evidence" value="ECO:0007669"/>
    <property type="project" value="UniProtKB-KW"/>
</dbReference>
<evidence type="ECO:0000256" key="2">
    <source>
        <dbReference type="RuleBase" id="RU366034"/>
    </source>
</evidence>
<dbReference type="eggNOG" id="ENOG5033VJC">
    <property type="taxonomic scope" value="Bacteria"/>
</dbReference>
<keyword evidence="4" id="KW-1185">Reference proteome</keyword>
<dbReference type="Gene3D" id="1.10.600.10">
    <property type="entry name" value="Farnesyl Diphosphate Synthase"/>
    <property type="match status" value="1"/>
</dbReference>
<dbReference type="GO" id="GO:0010333">
    <property type="term" value="F:terpene synthase activity"/>
    <property type="evidence" value="ECO:0007669"/>
    <property type="project" value="InterPro"/>
</dbReference>
<dbReference type="InterPro" id="IPR034686">
    <property type="entry name" value="Terpene_cyclase-like_2"/>
</dbReference>
<dbReference type="HOGENOM" id="CLU_042538_4_0_11"/>
<accession>K0ES71</accession>
<dbReference type="Pfam" id="PF19086">
    <property type="entry name" value="Terpene_syn_C_2"/>
    <property type="match status" value="1"/>
</dbReference>
<dbReference type="SFLD" id="SFLDG01020">
    <property type="entry name" value="Terpene_Cyclase_Like_2"/>
    <property type="match status" value="1"/>
</dbReference>
<dbReference type="InterPro" id="IPR008949">
    <property type="entry name" value="Isoprenoid_synthase_dom_sf"/>
</dbReference>
<dbReference type="PANTHER" id="PTHR35201:SF4">
    <property type="entry name" value="BETA-PINACENE SYNTHASE-RELATED"/>
    <property type="match status" value="1"/>
</dbReference>
<name>K0ES71_NOCB7</name>